<dbReference type="Pfam" id="PF18765">
    <property type="entry name" value="Polbeta"/>
    <property type="match status" value="1"/>
</dbReference>
<protein>
    <submittedName>
        <fullName evidence="2">HEPN domain-containing protein</fullName>
    </submittedName>
</protein>
<dbReference type="Proteomes" id="UP001172083">
    <property type="component" value="Unassembled WGS sequence"/>
</dbReference>
<dbReference type="SUPFAM" id="SSF81593">
    <property type="entry name" value="Nucleotidyltransferase substrate binding subunit/domain"/>
    <property type="match status" value="1"/>
</dbReference>
<evidence type="ECO:0000259" key="1">
    <source>
        <dbReference type="PROSITE" id="PS50910"/>
    </source>
</evidence>
<dbReference type="PANTHER" id="PTHR33933">
    <property type="entry name" value="NUCLEOTIDYLTRANSFERASE"/>
    <property type="match status" value="1"/>
</dbReference>
<organism evidence="2 3">
    <name type="scientific">Agaribacillus aureus</name>
    <dbReference type="NCBI Taxonomy" id="3051825"/>
    <lineage>
        <taxon>Bacteria</taxon>
        <taxon>Pseudomonadati</taxon>
        <taxon>Bacteroidota</taxon>
        <taxon>Cytophagia</taxon>
        <taxon>Cytophagales</taxon>
        <taxon>Splendidivirgaceae</taxon>
        <taxon>Agaribacillus</taxon>
    </lineage>
</organism>
<dbReference type="InterPro" id="IPR052548">
    <property type="entry name" value="Type_VII_TA_antitoxin"/>
</dbReference>
<dbReference type="Pfam" id="PF05168">
    <property type="entry name" value="HEPN"/>
    <property type="match status" value="1"/>
</dbReference>
<keyword evidence="3" id="KW-1185">Reference proteome</keyword>
<dbReference type="InterPro" id="IPR043519">
    <property type="entry name" value="NT_sf"/>
</dbReference>
<dbReference type="Gene3D" id="1.20.120.330">
    <property type="entry name" value="Nucleotidyltransferases domain 2"/>
    <property type="match status" value="1"/>
</dbReference>
<dbReference type="EMBL" id="JAUJEB010000005">
    <property type="protein sequence ID" value="MDN5214627.1"/>
    <property type="molecule type" value="Genomic_DNA"/>
</dbReference>
<dbReference type="RefSeq" id="WP_346759966.1">
    <property type="nucleotide sequence ID" value="NZ_JAUJEB010000005.1"/>
</dbReference>
<sequence length="292" mass="34799">MDLTKILSHLPYNKVRELETITQRITDTKKAEMVLLFGSYARGTYSEKDGKVRGRKSDYDILVVARQRATVREIKDLLEDKFEDIDRTVNLEIHSINFVNSNIEDAHYFFLDIKREGKMLYDTERFELSEPTEITPVKRREIAEEDFKEWFERSNISFKHAEYGIKDKDYGKAAFELQQCCEMCYTCVEMVFKHYRTREHKLVVLRQKITKLDRRVDAAFPLDTKEQKELFEHLDYAYIGGRYRSEEDYPVTKEQLDYWSKEAKKLMGQTTLICKERIECLKEIEKKADNKS</sequence>
<evidence type="ECO:0000313" key="3">
    <source>
        <dbReference type="Proteomes" id="UP001172083"/>
    </source>
</evidence>
<dbReference type="InterPro" id="IPR041633">
    <property type="entry name" value="Polbeta"/>
</dbReference>
<evidence type="ECO:0000313" key="2">
    <source>
        <dbReference type="EMBL" id="MDN5214627.1"/>
    </source>
</evidence>
<dbReference type="CDD" id="cd05403">
    <property type="entry name" value="NT_KNTase_like"/>
    <property type="match status" value="1"/>
</dbReference>
<gene>
    <name evidence="2" type="ORF">QQ020_21285</name>
</gene>
<dbReference type="PANTHER" id="PTHR33933:SF1">
    <property type="entry name" value="PROTEIN ADENYLYLTRANSFERASE MNTA-RELATED"/>
    <property type="match status" value="1"/>
</dbReference>
<comment type="caution">
    <text evidence="2">The sequence shown here is derived from an EMBL/GenBank/DDBJ whole genome shotgun (WGS) entry which is preliminary data.</text>
</comment>
<reference evidence="2" key="1">
    <citation type="submission" date="2023-06" db="EMBL/GenBank/DDBJ databases">
        <title>Genomic of Agaribacillus aureum.</title>
        <authorList>
            <person name="Wang G."/>
        </authorList>
    </citation>
    <scope>NUCLEOTIDE SEQUENCE</scope>
    <source>
        <strain evidence="2">BMA12</strain>
    </source>
</reference>
<dbReference type="Gene3D" id="3.30.460.10">
    <property type="entry name" value="Beta Polymerase, domain 2"/>
    <property type="match status" value="1"/>
</dbReference>
<dbReference type="PROSITE" id="PS50910">
    <property type="entry name" value="HEPN"/>
    <property type="match status" value="1"/>
</dbReference>
<name>A0ABT8LA65_9BACT</name>
<dbReference type="InterPro" id="IPR007842">
    <property type="entry name" value="HEPN_dom"/>
</dbReference>
<dbReference type="SMART" id="SM00748">
    <property type="entry name" value="HEPN"/>
    <property type="match status" value="1"/>
</dbReference>
<proteinExistence type="predicted"/>
<dbReference type="SUPFAM" id="SSF81301">
    <property type="entry name" value="Nucleotidyltransferase"/>
    <property type="match status" value="1"/>
</dbReference>
<feature type="domain" description="HEPN" evidence="1">
    <location>
        <begin position="151"/>
        <end position="273"/>
    </location>
</feature>
<accession>A0ABT8LA65</accession>